<evidence type="ECO:0008006" key="6">
    <source>
        <dbReference type="Google" id="ProtNLM"/>
    </source>
</evidence>
<dbReference type="HOGENOM" id="CLU_007340_4_1_1"/>
<dbReference type="CDD" id="cd12148">
    <property type="entry name" value="fungal_TF_MHR"/>
    <property type="match status" value="1"/>
</dbReference>
<dbReference type="GO" id="GO:0005634">
    <property type="term" value="C:nucleus"/>
    <property type="evidence" value="ECO:0007669"/>
    <property type="project" value="UniProtKB-SubCell"/>
</dbReference>
<dbReference type="OMA" id="YLECIFA"/>
<dbReference type="Proteomes" id="UP000007148">
    <property type="component" value="Unassembled WGS sequence"/>
</dbReference>
<evidence type="ECO:0000256" key="1">
    <source>
        <dbReference type="ARBA" id="ARBA00004123"/>
    </source>
</evidence>
<dbReference type="InterPro" id="IPR050613">
    <property type="entry name" value="Sec_Metabolite_Reg"/>
</dbReference>
<feature type="compositionally biased region" description="Polar residues" evidence="3">
    <location>
        <begin position="126"/>
        <end position="138"/>
    </location>
</feature>
<reference evidence="4 5" key="1">
    <citation type="journal article" date="2011" name="PLoS Pathog.">
        <title>Endophytic Life Strategies Decoded by Genome and Transcriptome Analyses of the Mutualistic Root Symbiont Piriformospora indica.</title>
        <authorList>
            <person name="Zuccaro A."/>
            <person name="Lahrmann U."/>
            <person name="Guldener U."/>
            <person name="Langen G."/>
            <person name="Pfiffi S."/>
            <person name="Biedenkopf D."/>
            <person name="Wong P."/>
            <person name="Samans B."/>
            <person name="Grimm C."/>
            <person name="Basiewicz M."/>
            <person name="Murat C."/>
            <person name="Martin F."/>
            <person name="Kogel K.H."/>
        </authorList>
    </citation>
    <scope>NUCLEOTIDE SEQUENCE [LARGE SCALE GENOMIC DNA]</scope>
    <source>
        <strain evidence="4 5">DSM 11827</strain>
    </source>
</reference>
<name>G4U2U8_SERID</name>
<accession>G4U2U8</accession>
<feature type="compositionally biased region" description="Polar residues" evidence="3">
    <location>
        <begin position="1"/>
        <end position="15"/>
    </location>
</feature>
<dbReference type="PANTHER" id="PTHR31001:SF56">
    <property type="entry name" value="ZN(2)-C6 FUNGAL-TYPE DOMAIN-CONTAINING PROTEIN"/>
    <property type="match status" value="1"/>
</dbReference>
<comment type="subcellular location">
    <subcellularLocation>
        <location evidence="1">Nucleus</location>
    </subcellularLocation>
</comment>
<sequence length="761" mass="84772">MSSKVSPAGNSSGTAATPPDDHGPGKAKKGPISCAECKSSIDASRMSEGCGELCPDGSLRSGRGTRYILSGTEGMLSAICTSRRETPSLRLTELHKQIEELRSQVRELEEALSSSQAGSSSRQPSKFQNESNRGQTATHGALPEFDALMVSRTGRLQWLGTTALSEWFIQPKDVDPWRPPEPLMPPVPQGASTDHVIFSADTVTRSQVEDYRQVAIMALPDTQTLDRIIGLYYEQIAWFYNPLPRGRLMQLVNRLYSGPEIQIESHELSCVHTILALGHLMDPTKPADSNPQIQHHAKLGRMCLYLECIFAQTTVATIEAHLLRLMFLLFDKDQTAPMKFGMHLLSEDRDPARWNFVSEECERRRQVFWEFVAFDTWQGWYSLVTSWGRPSTIDTKSFDCELPWGEGEHLDDEDKNFHRWKFIYIRDILRDVLALHTMCGIGPTINEAMKLDMRIREYKLFDVGAVMQGNASVPSIYQQNIMFCIKESTLCFLHRPFFVSALNEGLPDPLRSRFAGSCLAIHASASALLGRAPFMLDFQVQTPRFFIWWSQAFSAMVALGALVIKSPGSALAASALTEIQMAAQTFERATGGFRAGRLLPYVRNLRERAQRMYDSFHSGQPLISQQQDDDALPGINSASTVITNAIFPKSSDHCSLTGTFSMVPHPDIAQSKANAVDTLVDDYLRTLQSELDHLAQQRGIAPNQPSNEFGGVDNNHTWQNTAFVPSDSLLSSGLPQFPDSQLQPDFDPAIWTDFMASFGSS</sequence>
<comment type="caution">
    <text evidence="4">The sequence shown here is derived from an EMBL/GenBank/DDBJ whole genome shotgun (WGS) entry which is preliminary data.</text>
</comment>
<dbReference type="STRING" id="1109443.G4U2U8"/>
<dbReference type="AlphaFoldDB" id="G4U2U8"/>
<organism evidence="4 5">
    <name type="scientific">Serendipita indica (strain DSM 11827)</name>
    <name type="common">Root endophyte fungus</name>
    <name type="synonym">Piriformospora indica</name>
    <dbReference type="NCBI Taxonomy" id="1109443"/>
    <lineage>
        <taxon>Eukaryota</taxon>
        <taxon>Fungi</taxon>
        <taxon>Dikarya</taxon>
        <taxon>Basidiomycota</taxon>
        <taxon>Agaricomycotina</taxon>
        <taxon>Agaricomycetes</taxon>
        <taxon>Sebacinales</taxon>
        <taxon>Serendipitaceae</taxon>
        <taxon>Serendipita</taxon>
    </lineage>
</organism>
<evidence type="ECO:0000256" key="3">
    <source>
        <dbReference type="SAM" id="MobiDB-lite"/>
    </source>
</evidence>
<proteinExistence type="predicted"/>
<dbReference type="InParanoid" id="G4U2U8"/>
<dbReference type="OrthoDB" id="424974at2759"/>
<evidence type="ECO:0000313" key="5">
    <source>
        <dbReference type="Proteomes" id="UP000007148"/>
    </source>
</evidence>
<dbReference type="eggNOG" id="ENOG502RYE1">
    <property type="taxonomic scope" value="Eukaryota"/>
</dbReference>
<evidence type="ECO:0000313" key="4">
    <source>
        <dbReference type="EMBL" id="CCA77892.1"/>
    </source>
</evidence>
<feature type="region of interest" description="Disordered" evidence="3">
    <location>
        <begin position="109"/>
        <end position="138"/>
    </location>
</feature>
<evidence type="ECO:0000256" key="2">
    <source>
        <dbReference type="ARBA" id="ARBA00023242"/>
    </source>
</evidence>
<protein>
    <recommendedName>
        <fullName evidence="6">Transcription factor domain-containing protein</fullName>
    </recommendedName>
</protein>
<keyword evidence="5" id="KW-1185">Reference proteome</keyword>
<dbReference type="PANTHER" id="PTHR31001">
    <property type="entry name" value="UNCHARACTERIZED TRANSCRIPTIONAL REGULATORY PROTEIN"/>
    <property type="match status" value="1"/>
</dbReference>
<feature type="region of interest" description="Disordered" evidence="3">
    <location>
        <begin position="1"/>
        <end position="32"/>
    </location>
</feature>
<feature type="compositionally biased region" description="Low complexity" evidence="3">
    <location>
        <begin position="111"/>
        <end position="125"/>
    </location>
</feature>
<dbReference type="EMBL" id="CAFZ01001876">
    <property type="protein sequence ID" value="CCA77892.1"/>
    <property type="molecule type" value="Genomic_DNA"/>
</dbReference>
<keyword evidence="2" id="KW-0539">Nucleus</keyword>
<gene>
    <name evidence="4" type="ORF">PIIN_11713</name>
</gene>